<evidence type="ECO:0000313" key="4">
    <source>
        <dbReference type="Proteomes" id="UP000011704"/>
    </source>
</evidence>
<dbReference type="HOGENOM" id="CLU_137245_0_0_0"/>
<comment type="caution">
    <text evidence="3">The sequence shown here is derived from an EMBL/GenBank/DDBJ whole genome shotgun (WGS) entry which is preliminary data.</text>
</comment>
<evidence type="ECO:0000259" key="2">
    <source>
        <dbReference type="Pfam" id="PF08327"/>
    </source>
</evidence>
<dbReference type="RefSeq" id="WP_005009573.1">
    <property type="nucleotide sequence ID" value="NZ_HG422173.1"/>
</dbReference>
<dbReference type="EMBL" id="CAQJ01000065">
    <property type="protein sequence ID" value="CCQ91199.1"/>
    <property type="molecule type" value="Genomic_DNA"/>
</dbReference>
<dbReference type="SUPFAM" id="SSF55961">
    <property type="entry name" value="Bet v1-like"/>
    <property type="match status" value="1"/>
</dbReference>
<keyword evidence="4" id="KW-1185">Reference proteome</keyword>
<proteinExistence type="inferred from homology"/>
<dbReference type="OrthoDB" id="287565at2"/>
<dbReference type="Proteomes" id="UP000011704">
    <property type="component" value="Unassembled WGS sequence"/>
</dbReference>
<dbReference type="Pfam" id="PF08327">
    <property type="entry name" value="AHSA1"/>
    <property type="match status" value="1"/>
</dbReference>
<dbReference type="InterPro" id="IPR013538">
    <property type="entry name" value="ASHA1/2-like_C"/>
</dbReference>
<dbReference type="Gene3D" id="3.30.530.20">
    <property type="match status" value="1"/>
</dbReference>
<gene>
    <name evidence="3" type="ORF">NITGR_590078</name>
</gene>
<comment type="similarity">
    <text evidence="1">Belongs to the AHA1 family.</text>
</comment>
<dbReference type="CDD" id="cd07814">
    <property type="entry name" value="SRPBCC_CalC_Aha1-like"/>
    <property type="match status" value="1"/>
</dbReference>
<dbReference type="InParanoid" id="M1Z118"/>
<organism evidence="3 4">
    <name type="scientific">Nitrospina gracilis (strain 3/211)</name>
    <dbReference type="NCBI Taxonomy" id="1266370"/>
    <lineage>
        <taxon>Bacteria</taxon>
        <taxon>Pseudomonadati</taxon>
        <taxon>Nitrospinota/Tectimicrobiota group</taxon>
        <taxon>Nitrospinota</taxon>
        <taxon>Nitrospinia</taxon>
        <taxon>Nitrospinales</taxon>
        <taxon>Nitrospinaceae</taxon>
        <taxon>Nitrospina</taxon>
    </lineage>
</organism>
<accession>M1Z118</accession>
<dbReference type="AlphaFoldDB" id="M1Z118"/>
<protein>
    <submittedName>
        <fullName evidence="3">Activator of Hsp90 ATPase 1 family protein</fullName>
    </submittedName>
</protein>
<feature type="domain" description="Activator of Hsp90 ATPase homologue 1/2-like C-terminal" evidence="2">
    <location>
        <begin position="14"/>
        <end position="142"/>
    </location>
</feature>
<dbReference type="InterPro" id="IPR023393">
    <property type="entry name" value="START-like_dom_sf"/>
</dbReference>
<evidence type="ECO:0000313" key="3">
    <source>
        <dbReference type="EMBL" id="CCQ91199.1"/>
    </source>
</evidence>
<evidence type="ECO:0000256" key="1">
    <source>
        <dbReference type="ARBA" id="ARBA00006817"/>
    </source>
</evidence>
<dbReference type="STRING" id="1266370.NITGR_590078"/>
<reference evidence="3 4" key="1">
    <citation type="journal article" date="2013" name="Front. Microbiol.">
        <title>The genome of Nitrospina gracilis illuminates the metabolism and evolution of the major marine nitrite oxidizer.</title>
        <authorList>
            <person name="Luecker S."/>
            <person name="Nowka B."/>
            <person name="Rattei T."/>
            <person name="Spieck E."/>
            <person name="and Daims H."/>
        </authorList>
    </citation>
    <scope>NUCLEOTIDE SEQUENCE [LARGE SCALE GENOMIC DNA]</scope>
    <source>
        <strain evidence="3 4">3/211</strain>
    </source>
</reference>
<name>M1Z118_NITG3</name>
<sequence length="151" mass="16775">MNKNNFKTELTLRADASAVFDAVATRDGICGWWTVFTRFDGNEGSVATMRFPKTGFFVRMQVEKLETDRLVHWKCIEAEHPPGVSSDPNDWVGTEVIFEIESLGEGAHLAFTHVGLAGLECNDVCSDVWGFFLHTSLKAYVETGKGEPTVE</sequence>